<accession>A0AAV5AVP2</accession>
<name>A0AAV5AVP2_9FLAO</name>
<sequence length="237" mass="27488">MPFLVKPTEEVSKRAKISDTMNYIVIPERGIIKKDFSKKTQMEKYKINGRNSSEITIKRLLKQEKFNNVAVEAGIKKITDDYNGKYNCNFPDDYYVTFGRLFFEINYSQYVKIKNTPKYLAIAYALSKSCKLVDGDEGFLNGLGAPLFHIYENVVRRNNDTGLDKLLHFLYSAYYSYVNGPTKSTILGIMKEFFKDEVISWFNDKEKGWDDKDMEANKRGVDFGMELTIKVLNNETI</sequence>
<reference evidence="1 4" key="1">
    <citation type="submission" date="2021-11" db="EMBL/GenBank/DDBJ databases">
        <title>Draft genome sequence of Capnocytophaga sp. strain KC07075 isolated from cat oral cavity.</title>
        <authorList>
            <person name="Suzuki M."/>
            <person name="Imaoka K."/>
            <person name="Kimura M."/>
            <person name="Morikawa S."/>
            <person name="Maeda K."/>
        </authorList>
    </citation>
    <scope>NUCLEOTIDE SEQUENCE</scope>
    <source>
        <strain evidence="1">KC07075</strain>
        <strain evidence="2 4">KC07079</strain>
    </source>
</reference>
<evidence type="ECO:0000313" key="4">
    <source>
        <dbReference type="Proteomes" id="UP001208692"/>
    </source>
</evidence>
<dbReference type="Proteomes" id="UP001208692">
    <property type="component" value="Unassembled WGS sequence"/>
</dbReference>
<organism evidence="1 3">
    <name type="scientific">Capnocytophaga catalasegens</name>
    <dbReference type="NCBI Taxonomy" id="1004260"/>
    <lineage>
        <taxon>Bacteria</taxon>
        <taxon>Pseudomonadati</taxon>
        <taxon>Bacteroidota</taxon>
        <taxon>Flavobacteriia</taxon>
        <taxon>Flavobacteriales</taxon>
        <taxon>Flavobacteriaceae</taxon>
        <taxon>Capnocytophaga</taxon>
    </lineage>
</organism>
<evidence type="ECO:0000313" key="2">
    <source>
        <dbReference type="EMBL" id="GJM53722.1"/>
    </source>
</evidence>
<protein>
    <submittedName>
        <fullName evidence="1">Uncharacterized protein</fullName>
    </submittedName>
</protein>
<evidence type="ECO:0000313" key="3">
    <source>
        <dbReference type="Proteomes" id="UP001207736"/>
    </source>
</evidence>
<comment type="caution">
    <text evidence="1">The sequence shown here is derived from an EMBL/GenBank/DDBJ whole genome shotgun (WGS) entry which is preliminary data.</text>
</comment>
<gene>
    <name evidence="1" type="ORF">RCZ15_24360</name>
    <name evidence="2" type="ORF">RCZ16_20380</name>
</gene>
<dbReference type="EMBL" id="BQKB01000048">
    <property type="protein sequence ID" value="GJM53722.1"/>
    <property type="molecule type" value="Genomic_DNA"/>
</dbReference>
<dbReference type="Proteomes" id="UP001207736">
    <property type="component" value="Unassembled WGS sequence"/>
</dbReference>
<proteinExistence type="predicted"/>
<keyword evidence="4" id="KW-1185">Reference proteome</keyword>
<dbReference type="AlphaFoldDB" id="A0AAV5AVP2"/>
<dbReference type="EMBL" id="BQKA01000057">
    <property type="protein sequence ID" value="GJM51463.1"/>
    <property type="molecule type" value="Genomic_DNA"/>
</dbReference>
<evidence type="ECO:0000313" key="1">
    <source>
        <dbReference type="EMBL" id="GJM51463.1"/>
    </source>
</evidence>